<evidence type="ECO:0000256" key="2">
    <source>
        <dbReference type="SAM" id="SignalP"/>
    </source>
</evidence>
<feature type="compositionally biased region" description="Polar residues" evidence="1">
    <location>
        <begin position="240"/>
        <end position="250"/>
    </location>
</feature>
<name>A0A2C5YQ16_9HYPO</name>
<evidence type="ECO:0000313" key="4">
    <source>
        <dbReference type="Proteomes" id="UP000224854"/>
    </source>
</evidence>
<dbReference type="AlphaFoldDB" id="A0A2C5YQ16"/>
<sequence length="311" mass="34924">MAHRDWLSFTLLFALDLLLGPSTCHAGVIDLQKRVWPFRDSATNIVATPGYRVGNSFFYIPSALGAGHNLEASSPQIPRINSHYRGNQELRINSPRPITPPSPDNSIYEYIDFAFNGPKNARPISNIYETIDGPTSPRLSRLGSRKYETIREPRRRRISNSLPRTDGEGSVPSRNAISPSPVFAPVYQETTNFNTRDSTYEDVLVSGDHIFPSFRPRVPPVPIREHTPLSDPRPRIPSLGASTRSANTKDSTYEEFGVSRERRVSIYGSESPVYAQVNKNRANRLNIQGSQDSIYDDVGPAPRRTFVNKRQ</sequence>
<feature type="region of interest" description="Disordered" evidence="1">
    <location>
        <begin position="152"/>
        <end position="177"/>
    </location>
</feature>
<gene>
    <name evidence="3" type="ORF">CDD82_7563</name>
</gene>
<reference evidence="3 4" key="1">
    <citation type="submission" date="2017-06" db="EMBL/GenBank/DDBJ databases">
        <title>Ant-infecting Ophiocordyceps genomes reveal a high diversity of potential behavioral manipulation genes and a possible major role for enterotoxins.</title>
        <authorList>
            <person name="De Bekker C."/>
            <person name="Evans H.C."/>
            <person name="Brachmann A."/>
            <person name="Hughes D.P."/>
        </authorList>
    </citation>
    <scope>NUCLEOTIDE SEQUENCE [LARGE SCALE GENOMIC DNA]</scope>
    <source>
        <strain evidence="3 4">1348a</strain>
    </source>
</reference>
<evidence type="ECO:0000256" key="1">
    <source>
        <dbReference type="SAM" id="MobiDB-lite"/>
    </source>
</evidence>
<evidence type="ECO:0000313" key="3">
    <source>
        <dbReference type="EMBL" id="PHH69703.1"/>
    </source>
</evidence>
<feature type="chain" id="PRO_5012134984" evidence="2">
    <location>
        <begin position="27"/>
        <end position="311"/>
    </location>
</feature>
<organism evidence="3 4">
    <name type="scientific">Ophiocordyceps australis</name>
    <dbReference type="NCBI Taxonomy" id="1399860"/>
    <lineage>
        <taxon>Eukaryota</taxon>
        <taxon>Fungi</taxon>
        <taxon>Dikarya</taxon>
        <taxon>Ascomycota</taxon>
        <taxon>Pezizomycotina</taxon>
        <taxon>Sordariomycetes</taxon>
        <taxon>Hypocreomycetidae</taxon>
        <taxon>Hypocreales</taxon>
        <taxon>Ophiocordycipitaceae</taxon>
        <taxon>Ophiocordyceps</taxon>
    </lineage>
</organism>
<protein>
    <submittedName>
        <fullName evidence="3">Uncharacterized protein</fullName>
    </submittedName>
</protein>
<proteinExistence type="predicted"/>
<accession>A0A2C5YQ16</accession>
<feature type="region of interest" description="Disordered" evidence="1">
    <location>
        <begin position="216"/>
        <end position="252"/>
    </location>
</feature>
<dbReference type="Proteomes" id="UP000224854">
    <property type="component" value="Unassembled WGS sequence"/>
</dbReference>
<feature type="compositionally biased region" description="Basic and acidic residues" evidence="1">
    <location>
        <begin position="223"/>
        <end position="234"/>
    </location>
</feature>
<dbReference type="EMBL" id="NJEU01000899">
    <property type="protein sequence ID" value="PHH69703.1"/>
    <property type="molecule type" value="Genomic_DNA"/>
</dbReference>
<keyword evidence="4" id="KW-1185">Reference proteome</keyword>
<feature type="region of interest" description="Disordered" evidence="1">
    <location>
        <begin position="288"/>
        <end position="311"/>
    </location>
</feature>
<feature type="signal peptide" evidence="2">
    <location>
        <begin position="1"/>
        <end position="26"/>
    </location>
</feature>
<keyword evidence="2" id="KW-0732">Signal</keyword>
<comment type="caution">
    <text evidence="3">The sequence shown here is derived from an EMBL/GenBank/DDBJ whole genome shotgun (WGS) entry which is preliminary data.</text>
</comment>